<dbReference type="AlphaFoldDB" id="A0A2H1WEA7"/>
<accession>A0A2H1WEA7</accession>
<reference evidence="1" key="1">
    <citation type="submission" date="2016-07" db="EMBL/GenBank/DDBJ databases">
        <authorList>
            <person name="Bretaudeau A."/>
        </authorList>
    </citation>
    <scope>NUCLEOTIDE SEQUENCE</scope>
    <source>
        <strain evidence="1">Rice</strain>
        <tissue evidence="1">Whole body</tissue>
    </source>
</reference>
<name>A0A2H1WEA7_SPOFR</name>
<sequence>MVNNTLPDPGIEPETSCPAVALATTRPTRHSSLRGCRGVGHGLQLTVQSSDYPTGEAAPE</sequence>
<protein>
    <submittedName>
        <fullName evidence="1">SFRICE_013405</fullName>
    </submittedName>
</protein>
<evidence type="ECO:0000313" key="1">
    <source>
        <dbReference type="EMBL" id="SOQ51425.1"/>
    </source>
</evidence>
<proteinExistence type="predicted"/>
<organism evidence="1">
    <name type="scientific">Spodoptera frugiperda</name>
    <name type="common">Fall armyworm</name>
    <dbReference type="NCBI Taxonomy" id="7108"/>
    <lineage>
        <taxon>Eukaryota</taxon>
        <taxon>Metazoa</taxon>
        <taxon>Ecdysozoa</taxon>
        <taxon>Arthropoda</taxon>
        <taxon>Hexapoda</taxon>
        <taxon>Insecta</taxon>
        <taxon>Pterygota</taxon>
        <taxon>Neoptera</taxon>
        <taxon>Endopterygota</taxon>
        <taxon>Lepidoptera</taxon>
        <taxon>Glossata</taxon>
        <taxon>Ditrysia</taxon>
        <taxon>Noctuoidea</taxon>
        <taxon>Noctuidae</taxon>
        <taxon>Amphipyrinae</taxon>
        <taxon>Spodoptera</taxon>
    </lineage>
</organism>
<gene>
    <name evidence="1" type="ORF">SFRICE_013405</name>
</gene>
<dbReference type="EMBL" id="ODYU01008109">
    <property type="protein sequence ID" value="SOQ51425.1"/>
    <property type="molecule type" value="Genomic_DNA"/>
</dbReference>